<proteinExistence type="predicted"/>
<evidence type="ECO:0000313" key="2">
    <source>
        <dbReference type="Proteomes" id="UP000256913"/>
    </source>
</evidence>
<gene>
    <name evidence="1" type="ORF">DFJ67_7498</name>
</gene>
<accession>A0A3D9ZZ06</accession>
<keyword evidence="2" id="KW-1185">Reference proteome</keyword>
<sequence>MARRGEVGPRPARLASMACPSPWPHRKSLSLLDLFDTTTWYGYGPSYG</sequence>
<dbReference type="Proteomes" id="UP000256913">
    <property type="component" value="Unassembled WGS sequence"/>
</dbReference>
<reference evidence="1 2" key="1">
    <citation type="submission" date="2018-08" db="EMBL/GenBank/DDBJ databases">
        <title>Sequencing the genomes of 1000 actinobacteria strains.</title>
        <authorList>
            <person name="Klenk H.-P."/>
        </authorList>
    </citation>
    <scope>NUCLEOTIDE SEQUENCE [LARGE SCALE GENOMIC DNA]</scope>
    <source>
        <strain evidence="1 2">DSM 44099</strain>
    </source>
</reference>
<comment type="caution">
    <text evidence="1">The sequence shown here is derived from an EMBL/GenBank/DDBJ whole genome shotgun (WGS) entry which is preliminary data.</text>
</comment>
<dbReference type="AlphaFoldDB" id="A0A3D9ZZ06"/>
<dbReference type="EMBL" id="QUMQ01000001">
    <property type="protein sequence ID" value="REG01414.1"/>
    <property type="molecule type" value="Genomic_DNA"/>
</dbReference>
<protein>
    <submittedName>
        <fullName evidence="1">Uncharacterized protein</fullName>
    </submittedName>
</protein>
<evidence type="ECO:0000313" key="1">
    <source>
        <dbReference type="EMBL" id="REG01414.1"/>
    </source>
</evidence>
<organism evidence="1 2">
    <name type="scientific">Asanoa ferruginea</name>
    <dbReference type="NCBI Taxonomy" id="53367"/>
    <lineage>
        <taxon>Bacteria</taxon>
        <taxon>Bacillati</taxon>
        <taxon>Actinomycetota</taxon>
        <taxon>Actinomycetes</taxon>
        <taxon>Micromonosporales</taxon>
        <taxon>Micromonosporaceae</taxon>
        <taxon>Asanoa</taxon>
    </lineage>
</organism>
<name>A0A3D9ZZ06_9ACTN</name>